<feature type="transmembrane region" description="Helical" evidence="10">
    <location>
        <begin position="992"/>
        <end position="1011"/>
    </location>
</feature>
<gene>
    <name evidence="13" type="ORF">R5R35_010913</name>
</gene>
<dbReference type="Proteomes" id="UP001378592">
    <property type="component" value="Unassembled WGS sequence"/>
</dbReference>
<feature type="compositionally biased region" description="Basic and acidic residues" evidence="11">
    <location>
        <begin position="855"/>
        <end position="912"/>
    </location>
</feature>
<sequence length="1072" mass="121094">MAAINAFVVACGLVFLFFIAGLHNYITNFEENGCEMTYMFEYPQYVKIALPPDISSQFSRYGLYAYGEGKLTDDLRKMKFTGIPVLFIPGNSGSYKQARSLASVSLRKAINSHLPYHFDYFTVDLNDEYSGLFGGILEDQTDFVHHCILRILELYRPSPFSPVSVVLIGHSMGGMVAKGLFLNPQFNPRLVEVIITLATPHKAPVLLLDRHLVDYHSKVDSFWRAQKNNTSGNIGHVTLVSIGGGQRDILVKSVLTQAEEADISVLSTQIPGVWLSTDHLSTLWCKELILVIVRALFDIVDVRSKQISHSQWERKHAFEYHLLKRTAGKRLALAFHGRETVFNPDGMWNEYLRRQFSVVEPYGVPSVMYVMIRLVDDPKHEWLLAEAINVEANDWVFACTANEIRGPSRICNYGVNLSNQTRFMPSTTLKRKIVYLHLREIKKLGFSHVILRVLPTREMVQINVDIHSSARKVNIPLPLMLRVMKHQPIIESTDDGALHYSLAFPSFEHIWQAYYLHISPYSCRLATHHAIGIMHVPWSQEDLYVKINDLVEKPMQLRLQTARPLNNKGDGPVVVNLILDPTCRYSISIQSALLDSLGQIVRFYGPMILPYVAAVLLLTLRSQMLSLAETRSCTMFHSALASGAKPYYILPIVKMASRVLSVGFLVKLMQSGIKQFDPVTLVENNLDFILLPFVLYMVAFATAYIIGLACWLAVIFNGTAANKIALRFLARTITGTIMWSEWMLAGLAKLPITAAGFLIALSYSTCGALSLCVGGAFYFLKLCKMYEEYLEELFKFSIYLLSRFKKGGKSKKKEKEEEPENKENELNRIPETVNANDSEDEKDKIDSVDENEEKNEERKEEKNSNGSKKAEEQERESSSKTEEENREVIKKEASENKDDKDTKENKNAEEKSGQTNSSASYSLSELHFNFTLLLLWVTVTVVNIPAVLVWAHNYGYSTKLQPDPSFETGVVLCFCVGVLWQKKAPNPHLKHYPVVGHMLYLLAVLILIFSTLSLHHLSPLLMVAFVIVTVHQMIAESLPIEESEIPSIDTEILDEKAGTNLPFPSSEKPKQA</sequence>
<evidence type="ECO:0000256" key="2">
    <source>
        <dbReference type="ARBA" id="ARBA00006931"/>
    </source>
</evidence>
<evidence type="ECO:0000256" key="3">
    <source>
        <dbReference type="ARBA" id="ARBA00022448"/>
    </source>
</evidence>
<dbReference type="GO" id="GO:0015031">
    <property type="term" value="P:protein transport"/>
    <property type="evidence" value="ECO:0007669"/>
    <property type="project" value="UniProtKB-KW"/>
</dbReference>
<dbReference type="Gene3D" id="3.40.50.1820">
    <property type="entry name" value="alpha/beta hydrolase"/>
    <property type="match status" value="1"/>
</dbReference>
<evidence type="ECO:0000256" key="7">
    <source>
        <dbReference type="ARBA" id="ARBA00022927"/>
    </source>
</evidence>
<keyword evidence="4 10" id="KW-0812">Transmembrane</keyword>
<dbReference type="GO" id="GO:0005789">
    <property type="term" value="C:endoplasmic reticulum membrane"/>
    <property type="evidence" value="ECO:0007669"/>
    <property type="project" value="UniProtKB-SubCell"/>
</dbReference>
<keyword evidence="3 10" id="KW-0813">Transport</keyword>
<evidence type="ECO:0000256" key="8">
    <source>
        <dbReference type="ARBA" id="ARBA00022989"/>
    </source>
</evidence>
<evidence type="ECO:0000259" key="12">
    <source>
        <dbReference type="Pfam" id="PF07819"/>
    </source>
</evidence>
<dbReference type="GO" id="GO:0006505">
    <property type="term" value="P:GPI anchor metabolic process"/>
    <property type="evidence" value="ECO:0007669"/>
    <property type="project" value="TreeGrafter"/>
</dbReference>
<keyword evidence="14" id="KW-1185">Reference proteome</keyword>
<dbReference type="Pfam" id="PF24660">
    <property type="entry name" value="PGAP1_3rd"/>
    <property type="match status" value="1"/>
</dbReference>
<reference evidence="13 14" key="1">
    <citation type="submission" date="2024-03" db="EMBL/GenBank/DDBJ databases">
        <title>The genome assembly and annotation of the cricket Gryllus longicercus Weissman &amp; Gray.</title>
        <authorList>
            <person name="Szrajer S."/>
            <person name="Gray D."/>
            <person name="Ylla G."/>
        </authorList>
    </citation>
    <scope>NUCLEOTIDE SEQUENCE [LARGE SCALE GENOMIC DNA]</scope>
    <source>
        <strain evidence="13">DAG 2021-001</strain>
        <tissue evidence="13">Whole body minus gut</tissue>
    </source>
</reference>
<feature type="compositionally biased region" description="Basic and acidic residues" evidence="11">
    <location>
        <begin position="813"/>
        <end position="828"/>
    </location>
</feature>
<dbReference type="InterPro" id="IPR039529">
    <property type="entry name" value="PGAP1/BST1"/>
</dbReference>
<evidence type="ECO:0000256" key="9">
    <source>
        <dbReference type="ARBA" id="ARBA00023136"/>
    </source>
</evidence>
<feature type="transmembrane region" description="Helical" evidence="10">
    <location>
        <begin position="728"/>
        <end position="748"/>
    </location>
</feature>
<dbReference type="GO" id="GO:0050185">
    <property type="term" value="F:phosphatidylinositol deacylase activity"/>
    <property type="evidence" value="ECO:0007669"/>
    <property type="project" value="TreeGrafter"/>
</dbReference>
<comment type="similarity">
    <text evidence="2 10">Belongs to the GPI inositol-deacylase family.</text>
</comment>
<comment type="function">
    <text evidence="10">Involved in inositol deacylation of GPI-anchored proteins which plays important roles in the quality control and ER-associated degradation of GPI-anchored proteins.</text>
</comment>
<proteinExistence type="inferred from homology"/>
<keyword evidence="7 10" id="KW-0653">Protein transport</keyword>
<keyword evidence="9 10" id="KW-0472">Membrane</keyword>
<dbReference type="EMBL" id="JAZDUA010000921">
    <property type="protein sequence ID" value="KAK7788803.1"/>
    <property type="molecule type" value="Genomic_DNA"/>
</dbReference>
<accession>A0AAN9V2V6</accession>
<keyword evidence="6 10" id="KW-0256">Endoplasmic reticulum</keyword>
<keyword evidence="5 10" id="KW-0378">Hydrolase</keyword>
<evidence type="ECO:0000256" key="1">
    <source>
        <dbReference type="ARBA" id="ARBA00004477"/>
    </source>
</evidence>
<feature type="transmembrane region" description="Helical" evidence="10">
    <location>
        <begin position="930"/>
        <end position="952"/>
    </location>
</feature>
<feature type="transmembrane region" description="Helical" evidence="10">
    <location>
        <begin position="964"/>
        <end position="980"/>
    </location>
</feature>
<name>A0AAN9V2V6_9ORTH</name>
<evidence type="ECO:0000256" key="5">
    <source>
        <dbReference type="ARBA" id="ARBA00022801"/>
    </source>
</evidence>
<dbReference type="SUPFAM" id="SSF53474">
    <property type="entry name" value="alpha/beta-Hydrolases"/>
    <property type="match status" value="1"/>
</dbReference>
<dbReference type="PANTHER" id="PTHR15495:SF7">
    <property type="entry name" value="GPI INOSITOL-DEACYLASE"/>
    <property type="match status" value="1"/>
</dbReference>
<evidence type="ECO:0000256" key="4">
    <source>
        <dbReference type="ARBA" id="ARBA00022692"/>
    </source>
</evidence>
<comment type="caution">
    <text evidence="13">The sequence shown here is derived from an EMBL/GenBank/DDBJ whole genome shotgun (WGS) entry which is preliminary data.</text>
</comment>
<dbReference type="EC" id="3.1.-.-" evidence="10"/>
<keyword evidence="8 10" id="KW-1133">Transmembrane helix</keyword>
<evidence type="ECO:0000256" key="11">
    <source>
        <dbReference type="SAM" id="MobiDB-lite"/>
    </source>
</evidence>
<dbReference type="Pfam" id="PF07819">
    <property type="entry name" value="PGAP1"/>
    <property type="match status" value="1"/>
</dbReference>
<dbReference type="GO" id="GO:0006888">
    <property type="term" value="P:endoplasmic reticulum to Golgi vesicle-mediated transport"/>
    <property type="evidence" value="ECO:0007669"/>
    <property type="project" value="TreeGrafter"/>
</dbReference>
<feature type="domain" description="GPI inositol-deacylase PGAP1-like alpha/beta" evidence="12">
    <location>
        <begin position="80"/>
        <end position="298"/>
    </location>
</feature>
<protein>
    <recommendedName>
        <fullName evidence="10">GPI inositol-deacylase</fullName>
        <ecNumber evidence="10">3.1.-.-</ecNumber>
    </recommendedName>
</protein>
<comment type="subcellular location">
    <subcellularLocation>
        <location evidence="1">Endoplasmic reticulum membrane</location>
        <topology evidence="1">Multi-pass membrane protein</topology>
    </subcellularLocation>
</comment>
<evidence type="ECO:0000313" key="13">
    <source>
        <dbReference type="EMBL" id="KAK7788803.1"/>
    </source>
</evidence>
<feature type="transmembrane region" description="Helical" evidence="10">
    <location>
        <begin position="693"/>
        <end position="716"/>
    </location>
</feature>
<evidence type="ECO:0000256" key="10">
    <source>
        <dbReference type="RuleBase" id="RU365011"/>
    </source>
</evidence>
<organism evidence="13 14">
    <name type="scientific">Gryllus longicercus</name>
    <dbReference type="NCBI Taxonomy" id="2509291"/>
    <lineage>
        <taxon>Eukaryota</taxon>
        <taxon>Metazoa</taxon>
        <taxon>Ecdysozoa</taxon>
        <taxon>Arthropoda</taxon>
        <taxon>Hexapoda</taxon>
        <taxon>Insecta</taxon>
        <taxon>Pterygota</taxon>
        <taxon>Neoptera</taxon>
        <taxon>Polyneoptera</taxon>
        <taxon>Orthoptera</taxon>
        <taxon>Ensifera</taxon>
        <taxon>Gryllidea</taxon>
        <taxon>Grylloidea</taxon>
        <taxon>Gryllidae</taxon>
        <taxon>Gryllinae</taxon>
        <taxon>Gryllus</taxon>
    </lineage>
</organism>
<dbReference type="InterPro" id="IPR029058">
    <property type="entry name" value="AB_hydrolase_fold"/>
</dbReference>
<feature type="region of interest" description="Disordered" evidence="11">
    <location>
        <begin position="810"/>
        <end position="918"/>
    </location>
</feature>
<feature type="transmembrane region" description="Helical" evidence="10">
    <location>
        <begin position="7"/>
        <end position="26"/>
    </location>
</feature>
<dbReference type="PANTHER" id="PTHR15495">
    <property type="entry name" value="NEGATIVE REGULATOR OF VESICLE FORMATION-RELATED"/>
    <property type="match status" value="1"/>
</dbReference>
<dbReference type="InterPro" id="IPR012908">
    <property type="entry name" value="PGAP1-ab_dom-like"/>
</dbReference>
<feature type="transmembrane region" description="Helical" evidence="10">
    <location>
        <begin position="754"/>
        <end position="780"/>
    </location>
</feature>
<evidence type="ECO:0000313" key="14">
    <source>
        <dbReference type="Proteomes" id="UP001378592"/>
    </source>
</evidence>
<dbReference type="AlphaFoldDB" id="A0AAN9V2V6"/>
<evidence type="ECO:0000256" key="6">
    <source>
        <dbReference type="ARBA" id="ARBA00022824"/>
    </source>
</evidence>